<sequence length="104" mass="11571">MERLTTSWQAILSDDWHHSSRDSIRRALSSVAVLANQVKDEGRDLGIGGLLVSAPTSPILALKPGRLVRAVSERWERFTYVPAERQKGLVMSPRPHAAETSLRL</sequence>
<protein>
    <submittedName>
        <fullName evidence="1">Uncharacterized protein</fullName>
    </submittedName>
</protein>
<evidence type="ECO:0000313" key="1">
    <source>
        <dbReference type="EMBL" id="GAA0612233.1"/>
    </source>
</evidence>
<keyword evidence="2" id="KW-1185">Reference proteome</keyword>
<reference evidence="1 2" key="1">
    <citation type="journal article" date="2019" name="Int. J. Syst. Evol. Microbiol.">
        <title>The Global Catalogue of Microorganisms (GCM) 10K type strain sequencing project: providing services to taxonomists for standard genome sequencing and annotation.</title>
        <authorList>
            <consortium name="The Broad Institute Genomics Platform"/>
            <consortium name="The Broad Institute Genome Sequencing Center for Infectious Disease"/>
            <person name="Wu L."/>
            <person name="Ma J."/>
        </authorList>
    </citation>
    <scope>NUCLEOTIDE SEQUENCE [LARGE SCALE GENOMIC DNA]</scope>
    <source>
        <strain evidence="1 2">JCM 10671</strain>
    </source>
</reference>
<organism evidence="1 2">
    <name type="scientific">Sporichthya brevicatena</name>
    <dbReference type="NCBI Taxonomy" id="171442"/>
    <lineage>
        <taxon>Bacteria</taxon>
        <taxon>Bacillati</taxon>
        <taxon>Actinomycetota</taxon>
        <taxon>Actinomycetes</taxon>
        <taxon>Sporichthyales</taxon>
        <taxon>Sporichthyaceae</taxon>
        <taxon>Sporichthya</taxon>
    </lineage>
</organism>
<evidence type="ECO:0000313" key="2">
    <source>
        <dbReference type="Proteomes" id="UP001500957"/>
    </source>
</evidence>
<comment type="caution">
    <text evidence="1">The sequence shown here is derived from an EMBL/GenBank/DDBJ whole genome shotgun (WGS) entry which is preliminary data.</text>
</comment>
<dbReference type="Proteomes" id="UP001500957">
    <property type="component" value="Unassembled WGS sequence"/>
</dbReference>
<accession>A0ABN1GIH8</accession>
<name>A0ABN1GIH8_9ACTN</name>
<dbReference type="EMBL" id="BAAAHE010000008">
    <property type="protein sequence ID" value="GAA0612233.1"/>
    <property type="molecule type" value="Genomic_DNA"/>
</dbReference>
<gene>
    <name evidence="1" type="ORF">GCM10009547_12820</name>
</gene>
<proteinExistence type="predicted"/>